<dbReference type="EMBL" id="GBXM01075927">
    <property type="protein sequence ID" value="JAH32650.1"/>
    <property type="molecule type" value="Transcribed_RNA"/>
</dbReference>
<proteinExistence type="predicted"/>
<dbReference type="AlphaFoldDB" id="A0A0E9RW56"/>
<sequence length="25" mass="2774">MCIAIVMLVSNSSYQSHFLFAKLGN</sequence>
<protein>
    <submittedName>
        <fullName evidence="1">Uncharacterized protein</fullName>
    </submittedName>
</protein>
<reference evidence="1" key="1">
    <citation type="submission" date="2014-11" db="EMBL/GenBank/DDBJ databases">
        <authorList>
            <person name="Amaro Gonzalez C."/>
        </authorList>
    </citation>
    <scope>NUCLEOTIDE SEQUENCE</scope>
</reference>
<accession>A0A0E9RW56</accession>
<reference evidence="1" key="2">
    <citation type="journal article" date="2015" name="Fish Shellfish Immunol.">
        <title>Early steps in the European eel (Anguilla anguilla)-Vibrio vulnificus interaction in the gills: Role of the RtxA13 toxin.</title>
        <authorList>
            <person name="Callol A."/>
            <person name="Pajuelo D."/>
            <person name="Ebbesson L."/>
            <person name="Teles M."/>
            <person name="MacKenzie S."/>
            <person name="Amaro C."/>
        </authorList>
    </citation>
    <scope>NUCLEOTIDE SEQUENCE</scope>
</reference>
<organism evidence="1">
    <name type="scientific">Anguilla anguilla</name>
    <name type="common">European freshwater eel</name>
    <name type="synonym">Muraena anguilla</name>
    <dbReference type="NCBI Taxonomy" id="7936"/>
    <lineage>
        <taxon>Eukaryota</taxon>
        <taxon>Metazoa</taxon>
        <taxon>Chordata</taxon>
        <taxon>Craniata</taxon>
        <taxon>Vertebrata</taxon>
        <taxon>Euteleostomi</taxon>
        <taxon>Actinopterygii</taxon>
        <taxon>Neopterygii</taxon>
        <taxon>Teleostei</taxon>
        <taxon>Anguilliformes</taxon>
        <taxon>Anguillidae</taxon>
        <taxon>Anguilla</taxon>
    </lineage>
</organism>
<evidence type="ECO:0000313" key="1">
    <source>
        <dbReference type="EMBL" id="JAH32650.1"/>
    </source>
</evidence>
<name>A0A0E9RW56_ANGAN</name>